<dbReference type="InterPro" id="IPR027291">
    <property type="entry name" value="Glyco_hydro_38_N_sf"/>
</dbReference>
<dbReference type="KEGG" id="ssoa:SULA_0785"/>
<evidence type="ECO:0000313" key="11">
    <source>
        <dbReference type="EMBL" id="SAI86655.1"/>
    </source>
</evidence>
<dbReference type="GO" id="GO:0009313">
    <property type="term" value="P:oligosaccharide catabolic process"/>
    <property type="evidence" value="ECO:0007669"/>
    <property type="project" value="TreeGrafter"/>
</dbReference>
<dbReference type="InterPro" id="IPR015341">
    <property type="entry name" value="Glyco_hydro_38_cen"/>
</dbReference>
<dbReference type="InterPro" id="IPR028995">
    <property type="entry name" value="Glyco_hydro_57/38_cen_sf"/>
</dbReference>
<dbReference type="InterPro" id="IPR011013">
    <property type="entry name" value="Gal_mutarotase_sf_dom"/>
</dbReference>
<evidence type="ECO:0000313" key="15">
    <source>
        <dbReference type="Proteomes" id="UP000076770"/>
    </source>
</evidence>
<reference evidence="12 13" key="1">
    <citation type="journal article" date="2015" name="Genome Announc.">
        <title>Complete Genome Sequence of Sulfolobus solfataricus Strain 98/2 and Evolved Derivatives.</title>
        <authorList>
            <person name="McCarthy S."/>
            <person name="Gradnigo J."/>
            <person name="Johnson T."/>
            <person name="Payne S."/>
            <person name="Lipzen A."/>
            <person name="Martin J."/>
            <person name="Schackwitz W."/>
            <person name="Moriyama E."/>
            <person name="Blum P."/>
        </authorList>
    </citation>
    <scope>NUCLEOTIDE SEQUENCE [LARGE SCALE GENOMIC DNA]</scope>
    <source>
        <strain evidence="12">98/2 SULC</strain>
        <strain evidence="7">SARC-B</strain>
        <strain evidence="8">SARC-C</strain>
        <strain evidence="9 14">SULA</strain>
        <strain evidence="13">SULB</strain>
    </source>
</reference>
<dbReference type="Pfam" id="PF01074">
    <property type="entry name" value="Glyco_hydro_38N"/>
    <property type="match status" value="1"/>
</dbReference>
<name>A0A0E3KAQ1_SACSO</name>
<dbReference type="Proteomes" id="UP000033057">
    <property type="component" value="Chromosome"/>
</dbReference>
<evidence type="ECO:0000313" key="8">
    <source>
        <dbReference type="EMBL" id="AKA75855.1"/>
    </source>
</evidence>
<keyword evidence="3" id="KW-0378">Hydrolase</keyword>
<dbReference type="Pfam" id="PF07748">
    <property type="entry name" value="Glyco_hydro_38C"/>
    <property type="match status" value="1"/>
</dbReference>
<dbReference type="Gene3D" id="2.60.40.2220">
    <property type="match status" value="1"/>
</dbReference>
<dbReference type="EMBL" id="CP011056">
    <property type="protein sequence ID" value="AKA75855.1"/>
    <property type="molecule type" value="Genomic_DNA"/>
</dbReference>
<dbReference type="GO" id="GO:0046872">
    <property type="term" value="F:metal ion binding"/>
    <property type="evidence" value="ECO:0007669"/>
    <property type="project" value="UniProtKB-KW"/>
</dbReference>
<dbReference type="Proteomes" id="UP000033106">
    <property type="component" value="Chromosome"/>
</dbReference>
<protein>
    <submittedName>
        <fullName evidence="8">Alpha-mannosidase</fullName>
    </submittedName>
</protein>
<dbReference type="InterPro" id="IPR011330">
    <property type="entry name" value="Glyco_hydro/deAcase_b/a-brl"/>
</dbReference>
<evidence type="ECO:0000313" key="16">
    <source>
        <dbReference type="Proteomes" id="UP000269431"/>
    </source>
</evidence>
<evidence type="ECO:0000256" key="3">
    <source>
        <dbReference type="ARBA" id="ARBA00022801"/>
    </source>
</evidence>
<dbReference type="InterPro" id="IPR041147">
    <property type="entry name" value="GH38_C"/>
</dbReference>
<reference evidence="11" key="2">
    <citation type="submission" date="2016-04" db="EMBL/GenBank/DDBJ databases">
        <authorList>
            <person name="Evans L.H."/>
            <person name="Alamgir A."/>
            <person name="Owens N."/>
            <person name="Weber N.D."/>
            <person name="Virtaneva K."/>
            <person name="Barbian K."/>
            <person name="Babar A."/>
            <person name="Rosenke K."/>
        </authorList>
    </citation>
    <scope>NUCLEOTIDE SEQUENCE</scope>
    <source>
        <strain evidence="11">P1</strain>
    </source>
</reference>
<dbReference type="InterPro" id="IPR037094">
    <property type="entry name" value="Glyco_hydro_38_cen_sf"/>
</dbReference>
<dbReference type="Gene3D" id="2.70.98.30">
    <property type="entry name" value="Golgi alpha-mannosidase II, domain 4"/>
    <property type="match status" value="1"/>
</dbReference>
<dbReference type="GO" id="GO:0006013">
    <property type="term" value="P:mannose metabolic process"/>
    <property type="evidence" value="ECO:0007669"/>
    <property type="project" value="InterPro"/>
</dbReference>
<dbReference type="SUPFAM" id="SSF88688">
    <property type="entry name" value="Families 57/38 glycoside transferase middle domain"/>
    <property type="match status" value="1"/>
</dbReference>
<dbReference type="Pfam" id="PF17677">
    <property type="entry name" value="Glyco_hydro38C2"/>
    <property type="match status" value="1"/>
</dbReference>
<evidence type="ECO:0000256" key="1">
    <source>
        <dbReference type="ARBA" id="ARBA00009792"/>
    </source>
</evidence>
<gene>
    <name evidence="11" type="ORF">SSOP1_3101</name>
    <name evidence="9" type="ORF">SULA_0785</name>
    <name evidence="7" type="ORF">SULB_0787</name>
    <name evidence="8" type="ORF">SULC_0785</name>
    <name evidence="10" type="ORF">SULZ_04075</name>
</gene>
<dbReference type="KEGG" id="ssol:SULB_0787"/>
<proteinExistence type="inferred from homology"/>
<evidence type="ECO:0000256" key="4">
    <source>
        <dbReference type="ARBA" id="ARBA00023295"/>
    </source>
</evidence>
<feature type="coiled-coil region" evidence="5">
    <location>
        <begin position="542"/>
        <end position="569"/>
    </location>
</feature>
<evidence type="ECO:0000256" key="2">
    <source>
        <dbReference type="ARBA" id="ARBA00022723"/>
    </source>
</evidence>
<dbReference type="PATRIC" id="fig|2287.6.peg.826"/>
<dbReference type="CDD" id="cd10789">
    <property type="entry name" value="GH38N_AMII_ER_cytosolic"/>
    <property type="match status" value="1"/>
</dbReference>
<dbReference type="SUPFAM" id="SSF88713">
    <property type="entry name" value="Glycoside hydrolase/deacetylase"/>
    <property type="match status" value="1"/>
</dbReference>
<dbReference type="GeneID" id="44128729"/>
<evidence type="ECO:0000313" key="12">
    <source>
        <dbReference type="Proteomes" id="UP000033057"/>
    </source>
</evidence>
<dbReference type="SUPFAM" id="SSF74650">
    <property type="entry name" value="Galactose mutarotase-like"/>
    <property type="match status" value="1"/>
</dbReference>
<dbReference type="GeneID" id="1453027"/>
<dbReference type="PANTHER" id="PTHR46017:SF1">
    <property type="entry name" value="ALPHA-MANNOSIDASE 2C1"/>
    <property type="match status" value="1"/>
</dbReference>
<evidence type="ECO:0000313" key="14">
    <source>
        <dbReference type="Proteomes" id="UP000033106"/>
    </source>
</evidence>
<feature type="domain" description="Glycoside hydrolase family 38 central" evidence="6">
    <location>
        <begin position="479"/>
        <end position="552"/>
    </location>
</feature>
<evidence type="ECO:0000259" key="6">
    <source>
        <dbReference type="SMART" id="SM00872"/>
    </source>
</evidence>
<dbReference type="AlphaFoldDB" id="A0A0E3KAQ1"/>
<dbReference type="Proteomes" id="UP000269431">
    <property type="component" value="Chromosome"/>
</dbReference>
<accession>A0A0E3KAQ1</accession>
<dbReference type="Gene3D" id="1.20.1270.50">
    <property type="entry name" value="Glycoside hydrolase family 38, central domain"/>
    <property type="match status" value="1"/>
</dbReference>
<dbReference type="FunFam" id="1.20.1270.50:FF:000004">
    <property type="entry name" value="alpha-mannosidase 2C1 isoform X1"/>
    <property type="match status" value="1"/>
</dbReference>
<sequence>MRNINELEARLILTLGNSFRNLRQLRWNLENHNKAYLEIEGKGNSYLLIVDHKGSGLIRLDDKPYFELDRYHTLIPIPFGNHKISLELSHYMDFGEKVDISAGIPFYTEIDSNAYKLYVYGSQILDLVRSINDNEVKDDLISALSKALHEAYFETISKEQLFILSKLIRTTLDVSRMVQEIEEPLDVYKEDENRSKFEGALNTLRSELSKLVNKYGKRGVLVGTGHAHIDTAWLWPFDETRRKVLRTFSTILTLLDKYDFHFIQSAAIYYEWVKADSPELFVRIKEKVKEGKWELAALYVESDANMVSGESLARQFLYSQRFYLENFGKLANILWLPDTFGFSASLPQIAKLGGVKAFATHKVFWNDTNKFPYNVFKWVGPNGDYLPAIAFGHGKGGYNSDFSASSVLEQYNNWAQKDQPMLYSYGYGDGGGGPNEDMLIRAEAVNLLPILPKVELSGVNSYIQRIVPVEEWRGELYLETHRGVLTSHSKMKLLNRSAEIALREAELWSTLARTYDKEVFTKLWKVVLKDQFHDVLPGSAIKDVYKVAYQELEEVINKANNVASEAMQKLVGGSGDKTFVFNSLSWDREEYIEADGKLVKVRVPSVGFSLLEPVEVRDKAVINENNAEYLVENKYFRVRISKSGQVLSLFDKEANREVLRDKSNLLIAYENIPGWADAWDIEKGFEDRSFEIRASSSEIVNNDGIVASIKFTYKFRRSEIIQIVRVYADSRRIDFITTLRMRDRELLVKSWFNFDLNVERAVSDIPFGVVERFTWSNTSWDKARFEVPIQKFVDFSESEYGAALLNNGKYGATLRGSSVGLSLTKTPIYPDPSTDLEEVTFIYSLYPHIGDWKRAEVIKRAYELNVPLRVVKGVSEVKRKSFIRINDSKLILEAVKVAEDDNNSVVLRLYEYENTRGEAYVEVPFNVTEARSLDLLELNEVPRDIVIEGNRIKVKYKNRDILTISVRG</sequence>
<organism evidence="8 12">
    <name type="scientific">Saccharolobus solfataricus</name>
    <name type="common">Sulfolobus solfataricus</name>
    <dbReference type="NCBI Taxonomy" id="2287"/>
    <lineage>
        <taxon>Archaea</taxon>
        <taxon>Thermoproteota</taxon>
        <taxon>Thermoprotei</taxon>
        <taxon>Sulfolobales</taxon>
        <taxon>Sulfolobaceae</taxon>
        <taxon>Saccharolobus</taxon>
    </lineage>
</organism>
<keyword evidence="5" id="KW-0175">Coiled coil</keyword>
<dbReference type="EMBL" id="CP011055">
    <property type="protein sequence ID" value="AKA73157.1"/>
    <property type="molecule type" value="Genomic_DNA"/>
</dbReference>
<dbReference type="Gene3D" id="3.20.110.10">
    <property type="entry name" value="Glycoside hydrolase 38, N terminal domain"/>
    <property type="match status" value="1"/>
</dbReference>
<dbReference type="PANTHER" id="PTHR46017">
    <property type="entry name" value="ALPHA-MANNOSIDASE 2C1"/>
    <property type="match status" value="1"/>
</dbReference>
<dbReference type="InterPro" id="IPR000602">
    <property type="entry name" value="Glyco_hydro_38_N"/>
</dbReference>
<dbReference type="GO" id="GO:0030246">
    <property type="term" value="F:carbohydrate binding"/>
    <property type="evidence" value="ECO:0007669"/>
    <property type="project" value="InterPro"/>
</dbReference>
<dbReference type="SMART" id="SM00872">
    <property type="entry name" value="Alpha-mann_mid"/>
    <property type="match status" value="1"/>
</dbReference>
<dbReference type="InterPro" id="IPR011682">
    <property type="entry name" value="Glyco_hydro_38_C"/>
</dbReference>
<evidence type="ECO:0000313" key="10">
    <source>
        <dbReference type="EMBL" id="AZF83344.1"/>
    </source>
</evidence>
<dbReference type="Pfam" id="PF09261">
    <property type="entry name" value="Alpha-mann_mid"/>
    <property type="match status" value="1"/>
</dbReference>
<dbReference type="GO" id="GO:0004559">
    <property type="term" value="F:alpha-mannosidase activity"/>
    <property type="evidence" value="ECO:0007669"/>
    <property type="project" value="InterPro"/>
</dbReference>
<dbReference type="KEGG" id="ssof:SULC_0785"/>
<evidence type="ECO:0000256" key="5">
    <source>
        <dbReference type="SAM" id="Coils"/>
    </source>
</evidence>
<dbReference type="FunFam" id="2.70.98.30:FF:000010">
    <property type="entry name" value="Cytosolic alpha-mannosidase"/>
    <property type="match status" value="1"/>
</dbReference>
<reference evidence="10 16" key="4">
    <citation type="journal article" date="2018" name="Proc. Natl. Acad. Sci. U.S.A.">
        <title>Nonmutational mechanism of inheritance in the Archaeon Sulfolobus solfataricus.</title>
        <authorList>
            <person name="Payne S."/>
            <person name="McCarthy S."/>
            <person name="Johnson T."/>
            <person name="North E."/>
            <person name="Blum P."/>
        </authorList>
    </citation>
    <scope>NUCLEOTIDE SEQUENCE [LARGE SCALE GENOMIC DNA]</scope>
    <source>
        <strain evidence="10 16">SUL120</strain>
    </source>
</reference>
<keyword evidence="4" id="KW-0326">Glycosidase</keyword>
<dbReference type="EMBL" id="CP033241">
    <property type="protein sequence ID" value="AZF83344.1"/>
    <property type="molecule type" value="Genomic_DNA"/>
</dbReference>
<comment type="similarity">
    <text evidence="1">Belongs to the glycosyl hydrolase 38 family.</text>
</comment>
<evidence type="ECO:0000313" key="9">
    <source>
        <dbReference type="EMBL" id="AKA78547.1"/>
    </source>
</evidence>
<keyword evidence="2" id="KW-0479">Metal-binding</keyword>
<dbReference type="Proteomes" id="UP000033085">
    <property type="component" value="Chromosome"/>
</dbReference>
<dbReference type="EMBL" id="CP011057">
    <property type="protein sequence ID" value="AKA78547.1"/>
    <property type="molecule type" value="Genomic_DNA"/>
</dbReference>
<evidence type="ECO:0000313" key="13">
    <source>
        <dbReference type="Proteomes" id="UP000033085"/>
    </source>
</evidence>
<dbReference type="RefSeq" id="WP_009992657.1">
    <property type="nucleotide sequence ID" value="NZ_CP011055.2"/>
</dbReference>
<dbReference type="Proteomes" id="UP000076770">
    <property type="component" value="Chromosome i"/>
</dbReference>
<reference evidence="8" key="5">
    <citation type="submission" date="2018-10" db="EMBL/GenBank/DDBJ databases">
        <authorList>
            <person name="McCarthy S."/>
            <person name="Gradnigo J."/>
            <person name="Johnson T."/>
            <person name="Payne S."/>
            <person name="Lipzen A."/>
            <person name="Schackwitz W."/>
            <person name="Martin J."/>
            <person name="Moriyama E."/>
            <person name="Blum P."/>
        </authorList>
    </citation>
    <scope>NUCLEOTIDE SEQUENCE</scope>
    <source>
        <strain evidence="7">SARC-B</strain>
        <strain evidence="8">SARC-C</strain>
        <strain evidence="9">SULA</strain>
    </source>
</reference>
<evidence type="ECO:0000313" key="7">
    <source>
        <dbReference type="EMBL" id="AKA73157.1"/>
    </source>
</evidence>
<reference evidence="15" key="3">
    <citation type="submission" date="2016-04" db="EMBL/GenBank/DDBJ databases">
        <authorList>
            <person name="Shah S.A."/>
            <person name="Garrett R.A."/>
        </authorList>
    </citation>
    <scope>NUCLEOTIDE SEQUENCE [LARGE SCALE GENOMIC DNA]</scope>
    <source>
        <strain evidence="15">ATCC 35091 / DSM 1616 / JCM 8930 / NBRC 15331 / P1</strain>
    </source>
</reference>
<dbReference type="EMBL" id="LT549890">
    <property type="protein sequence ID" value="SAI86655.1"/>
    <property type="molecule type" value="Genomic_DNA"/>
</dbReference>